<accession>A0A8H6IQU4</accession>
<feature type="domain" description="Aminoglycoside phosphotransferase" evidence="1">
    <location>
        <begin position="77"/>
        <end position="313"/>
    </location>
</feature>
<dbReference type="Proteomes" id="UP000652219">
    <property type="component" value="Unassembled WGS sequence"/>
</dbReference>
<dbReference type="InterPro" id="IPR051678">
    <property type="entry name" value="AGP_Transferase"/>
</dbReference>
<proteinExistence type="predicted"/>
<keyword evidence="3" id="KW-1185">Reference proteome</keyword>
<dbReference type="InterPro" id="IPR002575">
    <property type="entry name" value="Aminoglycoside_PTrfase"/>
</dbReference>
<gene>
    <name evidence="2" type="ORF">CSOJ01_14459</name>
</gene>
<protein>
    <submittedName>
        <fullName evidence="2">Phosphotransferase enzyme family protein</fullName>
    </submittedName>
</protein>
<name>A0A8H6IQU4_9PEZI</name>
<dbReference type="PANTHER" id="PTHR21310:SF37">
    <property type="entry name" value="AMINOGLYCOSIDE PHOSPHOTRANSFERASE DOMAIN-CONTAINING PROTEIN"/>
    <property type="match status" value="1"/>
</dbReference>
<dbReference type="SUPFAM" id="SSF56112">
    <property type="entry name" value="Protein kinase-like (PK-like)"/>
    <property type="match status" value="1"/>
</dbReference>
<evidence type="ECO:0000259" key="1">
    <source>
        <dbReference type="Pfam" id="PF01636"/>
    </source>
</evidence>
<dbReference type="EMBL" id="WIGN01000490">
    <property type="protein sequence ID" value="KAF6790750.1"/>
    <property type="molecule type" value="Genomic_DNA"/>
</dbReference>
<organism evidence="2 3">
    <name type="scientific">Colletotrichum sojae</name>
    <dbReference type="NCBI Taxonomy" id="2175907"/>
    <lineage>
        <taxon>Eukaryota</taxon>
        <taxon>Fungi</taxon>
        <taxon>Dikarya</taxon>
        <taxon>Ascomycota</taxon>
        <taxon>Pezizomycotina</taxon>
        <taxon>Sordariomycetes</taxon>
        <taxon>Hypocreomycetidae</taxon>
        <taxon>Glomerellales</taxon>
        <taxon>Glomerellaceae</taxon>
        <taxon>Colletotrichum</taxon>
        <taxon>Colletotrichum orchidearum species complex</taxon>
    </lineage>
</organism>
<evidence type="ECO:0000313" key="3">
    <source>
        <dbReference type="Proteomes" id="UP000652219"/>
    </source>
</evidence>
<dbReference type="GO" id="GO:0016740">
    <property type="term" value="F:transferase activity"/>
    <property type="evidence" value="ECO:0007669"/>
    <property type="project" value="UniProtKB-KW"/>
</dbReference>
<dbReference type="PANTHER" id="PTHR21310">
    <property type="entry name" value="AMINOGLYCOSIDE PHOSPHOTRANSFERASE-RELATED-RELATED"/>
    <property type="match status" value="1"/>
</dbReference>
<dbReference type="AlphaFoldDB" id="A0A8H6IQU4"/>
<reference evidence="2 3" key="1">
    <citation type="journal article" date="2020" name="Phytopathology">
        <title>Genome Sequence Resources of Colletotrichum truncatum, C. plurivorum, C. musicola, and C. sojae: Four Species Pathogenic to Soybean (Glycine max).</title>
        <authorList>
            <person name="Rogerio F."/>
            <person name="Boufleur T.R."/>
            <person name="Ciampi-Guillardi M."/>
            <person name="Sukno S.A."/>
            <person name="Thon M.R."/>
            <person name="Massola Junior N.S."/>
            <person name="Baroncelli R."/>
        </authorList>
    </citation>
    <scope>NUCLEOTIDE SEQUENCE [LARGE SCALE GENOMIC DNA]</scope>
    <source>
        <strain evidence="2 3">LFN0009</strain>
    </source>
</reference>
<dbReference type="InterPro" id="IPR011009">
    <property type="entry name" value="Kinase-like_dom_sf"/>
</dbReference>
<sequence length="439" mass="49975">MAPRDKIAEKNVHANRSAWVDKLSESVDTVVAFVDGKVGWDGAGKCKGYFRGSYNVSMCVQRGDSDENVLIRFATFSICPAWRDEKVENEVMVMEYLREHTSLPIPPIRHWGRTEDSPEQLGPFIIMDYIPKVDEQKLEVIYEQIAGFMLELWRLDFPRIGAVSKDDASGRWDVTRRPLTSDMNEVVTMAGSPTELYDDMKAFDRAGDYFAAVSKVQKAHLETQRNIVLKDLELAWDQYVARRCFEKLVPAYNVAADDAGPFRLFCDDLRPGNILVDPETLRITAVLDWEFTNAMPAQFAADVPWWLLLKDPASWVFDDGVQDFRSRFEPRKDQFIRAVERAEAAEAGRGAAPAGDGGGVPLSARMRDSWDSGRFWFNLAARSSFDVDDIYWDSLHKAGMGEAMLDEVSLGEKEAFQKRKQEQIDQYLIDVKNDPRLQE</sequence>
<dbReference type="Pfam" id="PF01636">
    <property type="entry name" value="APH"/>
    <property type="match status" value="1"/>
</dbReference>
<dbReference type="Gene3D" id="3.90.1200.10">
    <property type="match status" value="1"/>
</dbReference>
<keyword evidence="2" id="KW-0808">Transferase</keyword>
<evidence type="ECO:0000313" key="2">
    <source>
        <dbReference type="EMBL" id="KAF6790750.1"/>
    </source>
</evidence>
<comment type="caution">
    <text evidence="2">The sequence shown here is derived from an EMBL/GenBank/DDBJ whole genome shotgun (WGS) entry which is preliminary data.</text>
</comment>